<feature type="domain" description="VWFC" evidence="1">
    <location>
        <begin position="63"/>
        <end position="123"/>
    </location>
</feature>
<dbReference type="SMART" id="SM00215">
    <property type="entry name" value="VWC_out"/>
    <property type="match status" value="1"/>
</dbReference>
<dbReference type="InterPro" id="IPR052624">
    <property type="entry name" value="CRIM1"/>
</dbReference>
<dbReference type="SMART" id="SM00214">
    <property type="entry name" value="VWC"/>
    <property type="match status" value="3"/>
</dbReference>
<evidence type="ECO:0000313" key="2">
    <source>
        <dbReference type="Ensembl" id="ENSLLEP00000004609.1"/>
    </source>
</evidence>
<dbReference type="GeneTree" id="ENSGT00940000163761"/>
<keyword evidence="3" id="KW-1185">Reference proteome</keyword>
<dbReference type="GO" id="GO:0005886">
    <property type="term" value="C:plasma membrane"/>
    <property type="evidence" value="ECO:0007669"/>
    <property type="project" value="TreeGrafter"/>
</dbReference>
<dbReference type="PANTHER" id="PTHR46439">
    <property type="entry name" value="CYSTEINE-RICH MOTOR NEURON 1 PROTEIN"/>
    <property type="match status" value="1"/>
</dbReference>
<dbReference type="InterPro" id="IPR001007">
    <property type="entry name" value="VWF_dom"/>
</dbReference>
<sequence length="249" mass="27320">MHVMGTNNTEWKPDSCMDCACYNDIVICENTNCRDPQCDFSKGEILRLEQNKCCPECASQSHGYCQYEGKVHAHGTQWTASECTVCTCMNGKVTCAPKSCRMSRCKKGEIEHLAPGECCPKCVGTGDPCFLGGQLLRDGEERPLSQCSKCSCKNGATLCFTMACPPLLCDKDETLAVIPGKCCPECLPKSCAVSGKTYEHGVQWQRNDCTTCICDRGNVRCHTNTCYPLTLDPALKSSLLHTHLMKSVN</sequence>
<dbReference type="AlphaFoldDB" id="A0A8C5LZQ8"/>
<dbReference type="SUPFAM" id="SSF57603">
    <property type="entry name" value="FnI-like domain"/>
    <property type="match status" value="4"/>
</dbReference>
<dbReference type="Proteomes" id="UP000694569">
    <property type="component" value="Unplaced"/>
</dbReference>
<dbReference type="Pfam" id="PF00093">
    <property type="entry name" value="VWC"/>
    <property type="match status" value="4"/>
</dbReference>
<dbReference type="OrthoDB" id="9047850at2759"/>
<dbReference type="PROSITE" id="PS01208">
    <property type="entry name" value="VWFC_1"/>
    <property type="match status" value="2"/>
</dbReference>
<evidence type="ECO:0000259" key="1">
    <source>
        <dbReference type="PROSITE" id="PS50184"/>
    </source>
</evidence>
<name>A0A8C5LZQ8_9ANUR</name>
<organism evidence="2 3">
    <name type="scientific">Leptobrachium leishanense</name>
    <name type="common">Leishan spiny toad</name>
    <dbReference type="NCBI Taxonomy" id="445787"/>
    <lineage>
        <taxon>Eukaryota</taxon>
        <taxon>Metazoa</taxon>
        <taxon>Chordata</taxon>
        <taxon>Craniata</taxon>
        <taxon>Vertebrata</taxon>
        <taxon>Euteleostomi</taxon>
        <taxon>Amphibia</taxon>
        <taxon>Batrachia</taxon>
        <taxon>Anura</taxon>
        <taxon>Pelobatoidea</taxon>
        <taxon>Megophryidae</taxon>
        <taxon>Leptobrachium</taxon>
    </lineage>
</organism>
<accession>A0A8C5LZQ8</accession>
<protein>
    <recommendedName>
        <fullName evidence="1">VWFC domain-containing protein</fullName>
    </recommendedName>
</protein>
<reference evidence="2" key="2">
    <citation type="submission" date="2025-09" db="UniProtKB">
        <authorList>
            <consortium name="Ensembl"/>
        </authorList>
    </citation>
    <scope>IDENTIFICATION</scope>
</reference>
<dbReference type="PANTHER" id="PTHR46439:SF1">
    <property type="entry name" value="CYSTEINE-RICH MOTOR NEURON 1 PROTEIN"/>
    <property type="match status" value="1"/>
</dbReference>
<proteinExistence type="predicted"/>
<evidence type="ECO:0000313" key="3">
    <source>
        <dbReference type="Proteomes" id="UP000694569"/>
    </source>
</evidence>
<dbReference type="Gene3D" id="6.20.200.20">
    <property type="match status" value="2"/>
</dbReference>
<dbReference type="Gene3D" id="2.10.70.10">
    <property type="entry name" value="Complement Module, domain 1"/>
    <property type="match status" value="2"/>
</dbReference>
<dbReference type="PROSITE" id="PS50184">
    <property type="entry name" value="VWFC_2"/>
    <property type="match status" value="2"/>
</dbReference>
<feature type="domain" description="VWFC" evidence="1">
    <location>
        <begin position="127"/>
        <end position="187"/>
    </location>
</feature>
<dbReference type="Ensembl" id="ENSLLET00000004816.1">
    <property type="protein sequence ID" value="ENSLLEP00000004609.1"/>
    <property type="gene ID" value="ENSLLEG00000002953.1"/>
</dbReference>
<reference evidence="2" key="1">
    <citation type="submission" date="2025-08" db="UniProtKB">
        <authorList>
            <consortium name="Ensembl"/>
        </authorList>
    </citation>
    <scope>IDENTIFICATION</scope>
</reference>